<dbReference type="Gene3D" id="3.40.1160.10">
    <property type="entry name" value="Acetylglutamate kinase-like"/>
    <property type="match status" value="1"/>
</dbReference>
<dbReference type="SUPFAM" id="SSF53633">
    <property type="entry name" value="Carbamate kinase-like"/>
    <property type="match status" value="1"/>
</dbReference>
<evidence type="ECO:0000256" key="1">
    <source>
        <dbReference type="ARBA" id="ARBA00004766"/>
    </source>
</evidence>
<dbReference type="NCBIfam" id="TIGR00657">
    <property type="entry name" value="asp_kinases"/>
    <property type="match status" value="1"/>
</dbReference>
<comment type="similarity">
    <text evidence="2 9">Belongs to the aspartokinase family.</text>
</comment>
<dbReference type="InterPro" id="IPR001341">
    <property type="entry name" value="Asp_kinase"/>
</dbReference>
<evidence type="ECO:0000259" key="12">
    <source>
        <dbReference type="Pfam" id="PF22468"/>
    </source>
</evidence>
<comment type="catalytic activity">
    <reaction evidence="7 9">
        <text>L-aspartate + ATP = 4-phospho-L-aspartate + ADP</text>
        <dbReference type="Rhea" id="RHEA:23776"/>
        <dbReference type="ChEBI" id="CHEBI:29991"/>
        <dbReference type="ChEBI" id="CHEBI:30616"/>
        <dbReference type="ChEBI" id="CHEBI:57535"/>
        <dbReference type="ChEBI" id="CHEBI:456216"/>
        <dbReference type="EC" id="2.7.2.4"/>
    </reaction>
</comment>
<dbReference type="PIRSF" id="PIRSF000726">
    <property type="entry name" value="Asp_kin"/>
    <property type="match status" value="1"/>
</dbReference>
<dbReference type="PANTHER" id="PTHR21499:SF59">
    <property type="entry name" value="ASPARTOKINASE"/>
    <property type="match status" value="1"/>
</dbReference>
<dbReference type="EMBL" id="JAVDQD010000001">
    <property type="protein sequence ID" value="MDR6237319.1"/>
    <property type="molecule type" value="Genomic_DNA"/>
</dbReference>
<dbReference type="PANTHER" id="PTHR21499">
    <property type="entry name" value="ASPARTATE KINASE"/>
    <property type="match status" value="1"/>
</dbReference>
<reference evidence="13" key="1">
    <citation type="submission" date="2023-07" db="EMBL/GenBank/DDBJ databases">
        <title>Genomic Encyclopedia of Type Strains, Phase IV (KMG-IV): sequencing the most valuable type-strain genomes for metagenomic binning, comparative biology and taxonomic classification.</title>
        <authorList>
            <person name="Goeker M."/>
        </authorList>
    </citation>
    <scope>NUCLEOTIDE SEQUENCE</scope>
    <source>
        <strain evidence="13">DSM 26174</strain>
    </source>
</reference>
<comment type="pathway">
    <text evidence="1 10">Amino-acid biosynthesis; L-lysine biosynthesis via DAP pathway; (S)-tetrahydrodipicolinate from L-aspartate: step 1/4.</text>
</comment>
<dbReference type="InterPro" id="IPR036393">
    <property type="entry name" value="AceGlu_kinase-like_sf"/>
</dbReference>
<evidence type="ECO:0000256" key="3">
    <source>
        <dbReference type="ARBA" id="ARBA00022679"/>
    </source>
</evidence>
<dbReference type="GO" id="GO:0009089">
    <property type="term" value="P:lysine biosynthetic process via diaminopimelate"/>
    <property type="evidence" value="ECO:0007669"/>
    <property type="project" value="InterPro"/>
</dbReference>
<accession>A0AAE3XLU7</accession>
<dbReference type="InterPro" id="IPR054352">
    <property type="entry name" value="ACT_Aspartokinase"/>
</dbReference>
<feature type="domain" description="Aspartate/glutamate/uridylate kinase" evidence="11">
    <location>
        <begin position="2"/>
        <end position="276"/>
    </location>
</feature>
<comment type="pathway">
    <text evidence="10">Amino-acid biosynthesis; L-methionine biosynthesis via de novo pathway; L-homoserine from L-aspartate: step 1/3.</text>
</comment>
<dbReference type="Gene3D" id="3.30.70.260">
    <property type="match status" value="2"/>
</dbReference>
<feature type="binding site" evidence="8">
    <location>
        <begin position="219"/>
        <end position="220"/>
    </location>
    <ligand>
        <name>ATP</name>
        <dbReference type="ChEBI" id="CHEBI:30616"/>
    </ligand>
</feature>
<evidence type="ECO:0000313" key="14">
    <source>
        <dbReference type="Proteomes" id="UP001185092"/>
    </source>
</evidence>
<evidence type="ECO:0000313" key="13">
    <source>
        <dbReference type="EMBL" id="MDR6237319.1"/>
    </source>
</evidence>
<comment type="caution">
    <text evidence="13">The sequence shown here is derived from an EMBL/GenBank/DDBJ whole genome shotgun (WGS) entry which is preliminary data.</text>
</comment>
<dbReference type="RefSeq" id="WP_309936775.1">
    <property type="nucleotide sequence ID" value="NZ_AP025305.1"/>
</dbReference>
<sequence length="442" mass="49350">MKVLKFGGTSVGSPKNMHQVASLITDDSERKVIVLSAVSGTTNALVEIGERLFAKDHDKASMLIAELHEKYKAFYPDLLKESKSHKKAKQVIDEHFAFINSLVNNFFNKRLNNELLAQGEMMSTKLFSIYLEEKNCKSKLISALDFMAINEEKEPIIEFTTEHLSQILDENAETNIFVTQGFICRNEEGEIDNLQRGGSDYSATIIGAAVQAEEVQIWTDIDGMHNNDPRFVDNTFPIADLSFDEASELAYFGAKILHPTSIVPAQKYEVPVRLKNTMDPAAYGTLISKKQTSSGIKAIASKDGITAIKIKSSRMLMAYGFLKKVFSVFEKYKTPIDMITTSEVAVSLTIDNDEHLDQIVAEIEEYGTVIVDKDQSIICAAGNFKGTHKGIVSKIFDALVPYPIRMISFGGSDYNVSMLVDTKYKQEILIKLNNEIFLNAEF</sequence>
<keyword evidence="3 9" id="KW-0808">Transferase</keyword>
<feature type="binding site" evidence="8">
    <location>
        <position position="42"/>
    </location>
    <ligand>
        <name>substrate</name>
    </ligand>
</feature>
<comment type="pathway">
    <text evidence="10">Amino-acid biosynthesis; L-threonine biosynthesis; L-threonine from L-aspartate: step 1/5.</text>
</comment>
<feature type="binding site" evidence="8">
    <location>
        <begin position="5"/>
        <end position="8"/>
    </location>
    <ligand>
        <name>ATP</name>
        <dbReference type="ChEBI" id="CHEBI:30616"/>
    </ligand>
</feature>
<feature type="binding site" evidence="8">
    <location>
        <position position="120"/>
    </location>
    <ligand>
        <name>substrate</name>
    </ligand>
</feature>
<gene>
    <name evidence="13" type="ORF">HNQ88_000295</name>
</gene>
<evidence type="ECO:0000256" key="5">
    <source>
        <dbReference type="ARBA" id="ARBA00022777"/>
    </source>
</evidence>
<dbReference type="InterPro" id="IPR018042">
    <property type="entry name" value="Aspartate_kinase_CS"/>
</dbReference>
<evidence type="ECO:0000259" key="11">
    <source>
        <dbReference type="Pfam" id="PF00696"/>
    </source>
</evidence>
<dbReference type="GO" id="GO:0005524">
    <property type="term" value="F:ATP binding"/>
    <property type="evidence" value="ECO:0007669"/>
    <property type="project" value="UniProtKB-KW"/>
</dbReference>
<protein>
    <recommendedName>
        <fullName evidence="9">Aspartokinase</fullName>
        <ecNumber evidence="9">2.7.2.4</ecNumber>
    </recommendedName>
</protein>
<evidence type="ECO:0000256" key="4">
    <source>
        <dbReference type="ARBA" id="ARBA00022741"/>
    </source>
</evidence>
<dbReference type="InterPro" id="IPR045865">
    <property type="entry name" value="ACT-like_dom_sf"/>
</dbReference>
<dbReference type="GO" id="GO:0004072">
    <property type="term" value="F:aspartate kinase activity"/>
    <property type="evidence" value="ECO:0007669"/>
    <property type="project" value="UniProtKB-EC"/>
</dbReference>
<keyword evidence="14" id="KW-1185">Reference proteome</keyword>
<feature type="domain" description="Aspartokinase ACT" evidence="12">
    <location>
        <begin position="387"/>
        <end position="432"/>
    </location>
</feature>
<organism evidence="13 14">
    <name type="scientific">Aureibacter tunicatorum</name>
    <dbReference type="NCBI Taxonomy" id="866807"/>
    <lineage>
        <taxon>Bacteria</taxon>
        <taxon>Pseudomonadati</taxon>
        <taxon>Bacteroidota</taxon>
        <taxon>Cytophagia</taxon>
        <taxon>Cytophagales</taxon>
        <taxon>Persicobacteraceae</taxon>
        <taxon>Aureibacter</taxon>
    </lineage>
</organism>
<dbReference type="SUPFAM" id="SSF55021">
    <property type="entry name" value="ACT-like"/>
    <property type="match status" value="2"/>
</dbReference>
<name>A0AAE3XLU7_9BACT</name>
<keyword evidence="6 8" id="KW-0067">ATP-binding</keyword>
<feature type="binding site" evidence="8">
    <location>
        <position position="230"/>
    </location>
    <ligand>
        <name>ATP</name>
        <dbReference type="ChEBI" id="CHEBI:30616"/>
    </ligand>
</feature>
<dbReference type="GO" id="GO:0005829">
    <property type="term" value="C:cytosol"/>
    <property type="evidence" value="ECO:0007669"/>
    <property type="project" value="TreeGrafter"/>
</dbReference>
<dbReference type="AlphaFoldDB" id="A0AAE3XLU7"/>
<proteinExistence type="inferred from homology"/>
<evidence type="ECO:0000256" key="2">
    <source>
        <dbReference type="ARBA" id="ARBA00010122"/>
    </source>
</evidence>
<dbReference type="CDD" id="cd04243">
    <property type="entry name" value="AAK_AK-HSDH-like"/>
    <property type="match status" value="1"/>
</dbReference>
<dbReference type="InterPro" id="IPR001048">
    <property type="entry name" value="Asp/Glu/Uridylate_kinase"/>
</dbReference>
<dbReference type="PROSITE" id="PS00324">
    <property type="entry name" value="ASPARTOKINASE"/>
    <property type="match status" value="1"/>
</dbReference>
<evidence type="ECO:0000256" key="9">
    <source>
        <dbReference type="RuleBase" id="RU003448"/>
    </source>
</evidence>
<evidence type="ECO:0000256" key="7">
    <source>
        <dbReference type="ARBA" id="ARBA00047872"/>
    </source>
</evidence>
<keyword evidence="10" id="KW-0028">Amino-acid biosynthesis</keyword>
<dbReference type="InterPro" id="IPR005260">
    <property type="entry name" value="Asp_kin_monofn"/>
</dbReference>
<dbReference type="CDD" id="cd04912">
    <property type="entry name" value="ACT_AKiii-LysC-EC-like_1"/>
    <property type="match status" value="1"/>
</dbReference>
<dbReference type="GO" id="GO:0009090">
    <property type="term" value="P:homoserine biosynthetic process"/>
    <property type="evidence" value="ECO:0007669"/>
    <property type="project" value="TreeGrafter"/>
</dbReference>
<dbReference type="Pfam" id="PF22468">
    <property type="entry name" value="ACT_9"/>
    <property type="match status" value="1"/>
</dbReference>
<evidence type="ECO:0000256" key="6">
    <source>
        <dbReference type="ARBA" id="ARBA00022840"/>
    </source>
</evidence>
<keyword evidence="4 8" id="KW-0547">Nucleotide-binding</keyword>
<keyword evidence="5 9" id="KW-0418">Kinase</keyword>
<evidence type="ECO:0000256" key="8">
    <source>
        <dbReference type="PIRSR" id="PIRSR000726-1"/>
    </source>
</evidence>
<dbReference type="EC" id="2.7.2.4" evidence="9"/>
<evidence type="ECO:0000256" key="10">
    <source>
        <dbReference type="RuleBase" id="RU004249"/>
    </source>
</evidence>
<dbReference type="Pfam" id="PF00696">
    <property type="entry name" value="AA_kinase"/>
    <property type="match status" value="1"/>
</dbReference>
<dbReference type="Proteomes" id="UP001185092">
    <property type="component" value="Unassembled WGS sequence"/>
</dbReference>